<dbReference type="Proteomes" id="UP000619457">
    <property type="component" value="Unassembled WGS sequence"/>
</dbReference>
<accession>A0A918UIJ6</accession>
<gene>
    <name evidence="1" type="ORF">GCM10007049_00630</name>
</gene>
<proteinExistence type="predicted"/>
<evidence type="ECO:0008006" key="3">
    <source>
        <dbReference type="Google" id="ProtNLM"/>
    </source>
</evidence>
<dbReference type="EMBL" id="BMWX01000001">
    <property type="protein sequence ID" value="GGZ12807.1"/>
    <property type="molecule type" value="Genomic_DNA"/>
</dbReference>
<name>A0A918UIJ6_9BACT</name>
<organism evidence="1 2">
    <name type="scientific">Echinicola pacifica</name>
    <dbReference type="NCBI Taxonomy" id="346377"/>
    <lineage>
        <taxon>Bacteria</taxon>
        <taxon>Pseudomonadati</taxon>
        <taxon>Bacteroidota</taxon>
        <taxon>Cytophagia</taxon>
        <taxon>Cytophagales</taxon>
        <taxon>Cyclobacteriaceae</taxon>
        <taxon>Echinicola</taxon>
    </lineage>
</organism>
<keyword evidence="2" id="KW-1185">Reference proteome</keyword>
<dbReference type="InterPro" id="IPR029044">
    <property type="entry name" value="Nucleotide-diphossugar_trans"/>
</dbReference>
<dbReference type="AlphaFoldDB" id="A0A918UIJ6"/>
<dbReference type="Gene3D" id="3.90.550.10">
    <property type="entry name" value="Spore Coat Polysaccharide Biosynthesis Protein SpsA, Chain A"/>
    <property type="match status" value="1"/>
</dbReference>
<evidence type="ECO:0000313" key="1">
    <source>
        <dbReference type="EMBL" id="GGZ12807.1"/>
    </source>
</evidence>
<reference evidence="1" key="1">
    <citation type="journal article" date="2014" name="Int. J. Syst. Evol. Microbiol.">
        <title>Complete genome sequence of Corynebacterium casei LMG S-19264T (=DSM 44701T), isolated from a smear-ripened cheese.</title>
        <authorList>
            <consortium name="US DOE Joint Genome Institute (JGI-PGF)"/>
            <person name="Walter F."/>
            <person name="Albersmeier A."/>
            <person name="Kalinowski J."/>
            <person name="Ruckert C."/>
        </authorList>
    </citation>
    <scope>NUCLEOTIDE SEQUENCE</scope>
    <source>
        <strain evidence="1">KCTC 12368</strain>
    </source>
</reference>
<reference evidence="1" key="2">
    <citation type="submission" date="2020-09" db="EMBL/GenBank/DDBJ databases">
        <authorList>
            <person name="Sun Q."/>
            <person name="Kim S."/>
        </authorList>
    </citation>
    <scope>NUCLEOTIDE SEQUENCE</scope>
    <source>
        <strain evidence="1">KCTC 12368</strain>
    </source>
</reference>
<evidence type="ECO:0000313" key="2">
    <source>
        <dbReference type="Proteomes" id="UP000619457"/>
    </source>
</evidence>
<dbReference type="SUPFAM" id="SSF53448">
    <property type="entry name" value="Nucleotide-diphospho-sugar transferases"/>
    <property type="match status" value="1"/>
</dbReference>
<dbReference type="RefSeq" id="WP_018475130.1">
    <property type="nucleotide sequence ID" value="NZ_BMWX01000001.1"/>
</dbReference>
<comment type="caution">
    <text evidence="1">The sequence shown here is derived from an EMBL/GenBank/DDBJ whole genome shotgun (WGS) entry which is preliminary data.</text>
</comment>
<protein>
    <recommendedName>
        <fullName evidence="3">Glycosyl transferase</fullName>
    </recommendedName>
</protein>
<sequence>MSKIIFTLCSNNYLAHARILGESLRVHAPDCQFYIGLVDEWDVAIDYNSLNAEVIKYDTIGRDFTSMLSRYNIIEFNTAVKPYFIDYFFQRFGKDTMVYYIDPDIKVYHDLGYLHEQLGQFDIILTPNLTVLPSKVERGELASLRHGVFNLGFIGLRYSEETMKFIDWWCIRLESHCKIDKPRGIFVDQKWVDLAPLFFDSIGLLKHQGCNMAWWNFSERNLLQLNGKFYVNNSAQDLIFFHFSGFKPKSTNATVRMNDDSFTLKDEAVLNSLFQSYSEELIENEYDFYSKRTPLLKFYSPPNGMGVNLRRRLGLLKKALVGKV</sequence>